<dbReference type="Gene3D" id="2.40.440.10">
    <property type="entry name" value="L,D-transpeptidase catalytic domain-like"/>
    <property type="match status" value="1"/>
</dbReference>
<feature type="chain" id="PRO_5035192426" evidence="10">
    <location>
        <begin position="26"/>
        <end position="209"/>
    </location>
</feature>
<keyword evidence="13" id="KW-1185">Reference proteome</keyword>
<feature type="signal peptide" evidence="10">
    <location>
        <begin position="1"/>
        <end position="25"/>
    </location>
</feature>
<evidence type="ECO:0000256" key="7">
    <source>
        <dbReference type="ARBA" id="ARBA00022984"/>
    </source>
</evidence>
<evidence type="ECO:0000256" key="9">
    <source>
        <dbReference type="PROSITE-ProRule" id="PRU01373"/>
    </source>
</evidence>
<keyword evidence="10" id="KW-0732">Signal</keyword>
<dbReference type="PANTHER" id="PTHR30582:SF24">
    <property type="entry name" value="L,D-TRANSPEPTIDASE ERFK_SRFK-RELATED"/>
    <property type="match status" value="1"/>
</dbReference>
<keyword evidence="5" id="KW-0378">Hydrolase</keyword>
<name>A0A8J7RGM1_9HYPH</name>
<accession>A0A8J7RGM1</accession>
<dbReference type="UniPathway" id="UPA00219"/>
<evidence type="ECO:0000256" key="10">
    <source>
        <dbReference type="SAM" id="SignalP"/>
    </source>
</evidence>
<evidence type="ECO:0000313" key="13">
    <source>
        <dbReference type="Proteomes" id="UP000666240"/>
    </source>
</evidence>
<dbReference type="GO" id="GO:0016757">
    <property type="term" value="F:glycosyltransferase activity"/>
    <property type="evidence" value="ECO:0007669"/>
    <property type="project" value="UniProtKB-KW"/>
</dbReference>
<evidence type="ECO:0000256" key="4">
    <source>
        <dbReference type="ARBA" id="ARBA00022679"/>
    </source>
</evidence>
<evidence type="ECO:0000256" key="5">
    <source>
        <dbReference type="ARBA" id="ARBA00022801"/>
    </source>
</evidence>
<proteinExistence type="inferred from homology"/>
<feature type="domain" description="L,D-TPase catalytic" evidence="11">
    <location>
        <begin position="66"/>
        <end position="202"/>
    </location>
</feature>
<dbReference type="PROSITE" id="PS51318">
    <property type="entry name" value="TAT"/>
    <property type="match status" value="1"/>
</dbReference>
<dbReference type="GO" id="GO:0071555">
    <property type="term" value="P:cell wall organization"/>
    <property type="evidence" value="ECO:0007669"/>
    <property type="project" value="UniProtKB-UniRule"/>
</dbReference>
<comment type="similarity">
    <text evidence="2">Belongs to the YkuD family.</text>
</comment>
<dbReference type="GO" id="GO:0005576">
    <property type="term" value="C:extracellular region"/>
    <property type="evidence" value="ECO:0007669"/>
    <property type="project" value="TreeGrafter"/>
</dbReference>
<comment type="pathway">
    <text evidence="1 9">Cell wall biogenesis; peptidoglycan biosynthesis.</text>
</comment>
<dbReference type="GO" id="GO:0008360">
    <property type="term" value="P:regulation of cell shape"/>
    <property type="evidence" value="ECO:0007669"/>
    <property type="project" value="UniProtKB-UniRule"/>
</dbReference>
<dbReference type="FunFam" id="2.40.440.10:FF:000002">
    <property type="entry name" value="L,D-transpeptidase ErfK/SrfK"/>
    <property type="match status" value="1"/>
</dbReference>
<dbReference type="Proteomes" id="UP000666240">
    <property type="component" value="Unassembled WGS sequence"/>
</dbReference>
<dbReference type="CDD" id="cd16913">
    <property type="entry name" value="YkuD_like"/>
    <property type="match status" value="1"/>
</dbReference>
<protein>
    <submittedName>
        <fullName evidence="12">L,D-transpeptidase</fullName>
    </submittedName>
</protein>
<feature type="active site" description="Nucleophile" evidence="9">
    <location>
        <position position="178"/>
    </location>
</feature>
<organism evidence="12 13">
    <name type="scientific">Tianweitania sediminis</name>
    <dbReference type="NCBI Taxonomy" id="1502156"/>
    <lineage>
        <taxon>Bacteria</taxon>
        <taxon>Pseudomonadati</taxon>
        <taxon>Pseudomonadota</taxon>
        <taxon>Alphaproteobacteria</taxon>
        <taxon>Hyphomicrobiales</taxon>
        <taxon>Phyllobacteriaceae</taxon>
        <taxon>Tianweitania</taxon>
    </lineage>
</organism>
<dbReference type="RefSeq" id="WP_209334007.1">
    <property type="nucleotide sequence ID" value="NZ_JAGIYY010000001.1"/>
</dbReference>
<dbReference type="InterPro" id="IPR038063">
    <property type="entry name" value="Transpep_catalytic_dom"/>
</dbReference>
<keyword evidence="7 9" id="KW-0573">Peptidoglycan synthesis</keyword>
<dbReference type="AlphaFoldDB" id="A0A8J7RGM1"/>
<dbReference type="InterPro" id="IPR050979">
    <property type="entry name" value="LD-transpeptidase"/>
</dbReference>
<evidence type="ECO:0000256" key="2">
    <source>
        <dbReference type="ARBA" id="ARBA00005992"/>
    </source>
</evidence>
<reference evidence="12" key="1">
    <citation type="submission" date="2021-03" db="EMBL/GenBank/DDBJ databases">
        <title>Genome sequencing and assembly of Tianweitania sediminis.</title>
        <authorList>
            <person name="Chhetri G."/>
        </authorList>
    </citation>
    <scope>NUCLEOTIDE SEQUENCE</scope>
    <source>
        <strain evidence="12">Z8</strain>
    </source>
</reference>
<evidence type="ECO:0000256" key="3">
    <source>
        <dbReference type="ARBA" id="ARBA00022676"/>
    </source>
</evidence>
<comment type="caution">
    <text evidence="12">The sequence shown here is derived from an EMBL/GenBank/DDBJ whole genome shotgun (WGS) entry which is preliminary data.</text>
</comment>
<feature type="active site" description="Proton donor/acceptor" evidence="9">
    <location>
        <position position="162"/>
    </location>
</feature>
<dbReference type="EMBL" id="JAGIYY010000001">
    <property type="protein sequence ID" value="MBP0438071.1"/>
    <property type="molecule type" value="Genomic_DNA"/>
</dbReference>
<keyword evidence="8 9" id="KW-0961">Cell wall biogenesis/degradation</keyword>
<evidence type="ECO:0000256" key="6">
    <source>
        <dbReference type="ARBA" id="ARBA00022960"/>
    </source>
</evidence>
<dbReference type="GO" id="GO:0071972">
    <property type="term" value="F:peptidoglycan L,D-transpeptidase activity"/>
    <property type="evidence" value="ECO:0007669"/>
    <property type="project" value="TreeGrafter"/>
</dbReference>
<dbReference type="SUPFAM" id="SSF141523">
    <property type="entry name" value="L,D-transpeptidase catalytic domain-like"/>
    <property type="match status" value="1"/>
</dbReference>
<dbReference type="GO" id="GO:0018104">
    <property type="term" value="P:peptidoglycan-protein cross-linking"/>
    <property type="evidence" value="ECO:0007669"/>
    <property type="project" value="TreeGrafter"/>
</dbReference>
<evidence type="ECO:0000256" key="1">
    <source>
        <dbReference type="ARBA" id="ARBA00004752"/>
    </source>
</evidence>
<gene>
    <name evidence="12" type="ORF">J5Y06_05380</name>
</gene>
<dbReference type="InterPro" id="IPR006311">
    <property type="entry name" value="TAT_signal"/>
</dbReference>
<dbReference type="PROSITE" id="PS52029">
    <property type="entry name" value="LD_TPASE"/>
    <property type="match status" value="1"/>
</dbReference>
<sequence>MSLTRRSVLLGLSSLLAGCATSQYSAPMMYAAMPGETFPLPAMPLDKIKPELRRQEVDFPTKHKPGTVIVDTPARRLYLVLGNNRAIRYGVGVGRAGLALSGGATVGRKAEWPSWTPTANMIRREPRYRQYAGGMPGGPNNPLGARALYLYRRGNDTMFRIHGTNQPQSIGHAMSSGCIRMLNHDIIDLYERVPVGAQVVVIQASAKVA</sequence>
<dbReference type="Pfam" id="PF03734">
    <property type="entry name" value="YkuD"/>
    <property type="match status" value="1"/>
</dbReference>
<evidence type="ECO:0000313" key="12">
    <source>
        <dbReference type="EMBL" id="MBP0438071.1"/>
    </source>
</evidence>
<keyword evidence="6 9" id="KW-0133">Cell shape</keyword>
<evidence type="ECO:0000259" key="11">
    <source>
        <dbReference type="PROSITE" id="PS52029"/>
    </source>
</evidence>
<dbReference type="PANTHER" id="PTHR30582">
    <property type="entry name" value="L,D-TRANSPEPTIDASE"/>
    <property type="match status" value="1"/>
</dbReference>
<keyword evidence="3" id="KW-0328">Glycosyltransferase</keyword>
<keyword evidence="4" id="KW-0808">Transferase</keyword>
<dbReference type="InterPro" id="IPR005490">
    <property type="entry name" value="LD_TPept_cat_dom"/>
</dbReference>
<dbReference type="PROSITE" id="PS51257">
    <property type="entry name" value="PROKAR_LIPOPROTEIN"/>
    <property type="match status" value="1"/>
</dbReference>
<evidence type="ECO:0000256" key="8">
    <source>
        <dbReference type="ARBA" id="ARBA00023316"/>
    </source>
</evidence>